<dbReference type="Gene3D" id="2.130.10.120">
    <property type="entry name" value="Prolyl oligopeptidase, N-terminal domain"/>
    <property type="match status" value="1"/>
</dbReference>
<dbReference type="SUPFAM" id="SSF50993">
    <property type="entry name" value="Peptidase/esterase 'gauge' domain"/>
    <property type="match status" value="1"/>
</dbReference>
<dbReference type="EMBL" id="CP072642">
    <property type="protein sequence ID" value="QUV94462.1"/>
    <property type="molecule type" value="Genomic_DNA"/>
</dbReference>
<keyword evidence="4" id="KW-0720">Serine protease</keyword>
<accession>A0ABX8B313</accession>
<dbReference type="InterPro" id="IPR023302">
    <property type="entry name" value="Pept_S9A_N"/>
</dbReference>
<evidence type="ECO:0000259" key="5">
    <source>
        <dbReference type="Pfam" id="PF00326"/>
    </source>
</evidence>
<dbReference type="PANTHER" id="PTHR11757:SF19">
    <property type="entry name" value="PROLYL ENDOPEPTIDASE-LIKE"/>
    <property type="match status" value="1"/>
</dbReference>
<dbReference type="PANTHER" id="PTHR11757">
    <property type="entry name" value="PROTEASE FAMILY S9A OLIGOPEPTIDASE"/>
    <property type="match status" value="1"/>
</dbReference>
<reference evidence="7 8" key="1">
    <citation type="submission" date="2021-03" db="EMBL/GenBank/DDBJ databases">
        <title>Genomic and phenotypic characterization of Chloracidobacterium isolates provides evidence for multiple species.</title>
        <authorList>
            <person name="Saini M.K."/>
            <person name="Costas A.M.G."/>
            <person name="Tank M."/>
            <person name="Bryant D.A."/>
        </authorList>
    </citation>
    <scope>NUCLEOTIDE SEQUENCE [LARGE SCALE GENOMIC DNA]</scope>
    <source>
        <strain evidence="7 8">N</strain>
    </source>
</reference>
<dbReference type="Proteomes" id="UP000677668">
    <property type="component" value="Chromosome 1"/>
</dbReference>
<proteinExistence type="inferred from homology"/>
<evidence type="ECO:0000259" key="6">
    <source>
        <dbReference type="Pfam" id="PF02897"/>
    </source>
</evidence>
<evidence type="ECO:0000256" key="3">
    <source>
        <dbReference type="ARBA" id="ARBA00022801"/>
    </source>
</evidence>
<feature type="domain" description="Peptidase S9A N-terminal" evidence="6">
    <location>
        <begin position="54"/>
        <end position="451"/>
    </location>
</feature>
<evidence type="ECO:0000256" key="2">
    <source>
        <dbReference type="ARBA" id="ARBA00022670"/>
    </source>
</evidence>
<dbReference type="InterPro" id="IPR051543">
    <property type="entry name" value="Serine_Peptidase_S9A"/>
</dbReference>
<dbReference type="InterPro" id="IPR001375">
    <property type="entry name" value="Peptidase_S9_cat"/>
</dbReference>
<dbReference type="InterPro" id="IPR002470">
    <property type="entry name" value="Peptidase_S9A"/>
</dbReference>
<comment type="similarity">
    <text evidence="1">Belongs to the peptidase S9A family.</text>
</comment>
<protein>
    <submittedName>
        <fullName evidence="7">S9 family peptidase</fullName>
    </submittedName>
</protein>
<organism evidence="7 8">
    <name type="scientific">Chloracidobacterium sp. N</name>
    <dbReference type="NCBI Taxonomy" id="2821540"/>
    <lineage>
        <taxon>Bacteria</taxon>
        <taxon>Pseudomonadati</taxon>
        <taxon>Acidobacteriota</taxon>
        <taxon>Terriglobia</taxon>
        <taxon>Terriglobales</taxon>
        <taxon>Acidobacteriaceae</taxon>
        <taxon>Chloracidobacterium</taxon>
        <taxon>Chloracidobacterium aggregatum</taxon>
    </lineage>
</organism>
<keyword evidence="8" id="KW-1185">Reference proteome</keyword>
<dbReference type="Pfam" id="PF02897">
    <property type="entry name" value="Peptidase_S9_N"/>
    <property type="match status" value="1"/>
</dbReference>
<feature type="domain" description="Peptidase S9 prolyl oligopeptidase catalytic" evidence="5">
    <location>
        <begin position="512"/>
        <end position="726"/>
    </location>
</feature>
<sequence>MAAPVGRLSLPRPFFPERFDAVRYLTHKPFTCQLIAVVVTASLAVMAQTTRPTPPIAKTEPRVFELHGDRRVDDYFWLRDDKRQNPEVIAYLEAENAYTERVLAPHKAFEDKLYQEMLARIKETDLSVPYLYRNFFYYYRTEQGKQYPIYCRKKGSLDAPEEILVDLNQLAEGKSFMALGAFAVSDDGRRLAYTTDETGYRQYKLHIKDLTTGEHLPDTAERVTSVEWAADNQTLFLIIEDPVTKRSNKLFRHTLGGKTEEIFEETDELYNLGLDRTRDRKYLTLLSISSTTSEVRYLPSDQPQGTFQVLFPRTEGIRYFAEHRNGEWFILTQDGGKNFRIVRAPVSDPSKSNWREFVPHNPKVKIESIDLFTRHAVVTTREDGLQKFTVFDLEQGKSHLIAFPEPAYAVGGATNAEFETTRFRYAYESPITPRSVYEYDLATRQQTLLKQNEVVGGYDKTQYVTKRLFATASDGVKIPLTVTYRKGLRRTGKNPTLLYGYGSYGVSIPDGFSSNRLSLLNRGMIFAVAHIRGGGEMGEEWHEQGKLMQKKNTFTDFIACAEFLIREKYTSPAHLAIQGGSAGGLLMGAVTNMRPDLFRVVISQVPFVDVMNTMLDPTLPLTTGEYIEWGNPNEKAAYDYMRSYSPYDNLQPGNYPAMLVITALNDSQVAYWEPAKYVAKLRTLKKDDRLLLLKTNMGAGHGGASGRYDALRETAFYYTFLLTQLGIGK</sequence>
<evidence type="ECO:0000256" key="1">
    <source>
        <dbReference type="ARBA" id="ARBA00005228"/>
    </source>
</evidence>
<gene>
    <name evidence="7" type="ORF">J8C05_03170</name>
</gene>
<evidence type="ECO:0000256" key="4">
    <source>
        <dbReference type="ARBA" id="ARBA00022825"/>
    </source>
</evidence>
<dbReference type="Pfam" id="PF00326">
    <property type="entry name" value="Peptidase_S9"/>
    <property type="match status" value="1"/>
</dbReference>
<evidence type="ECO:0000313" key="8">
    <source>
        <dbReference type="Proteomes" id="UP000677668"/>
    </source>
</evidence>
<keyword evidence="3" id="KW-0378">Hydrolase</keyword>
<dbReference type="Gene3D" id="3.40.50.1820">
    <property type="entry name" value="alpha/beta hydrolase"/>
    <property type="match status" value="1"/>
</dbReference>
<name>A0ABX8B313_9BACT</name>
<evidence type="ECO:0000313" key="7">
    <source>
        <dbReference type="EMBL" id="QUV94462.1"/>
    </source>
</evidence>
<keyword evidence="2" id="KW-0645">Protease</keyword>
<dbReference type="InterPro" id="IPR029058">
    <property type="entry name" value="AB_hydrolase_fold"/>
</dbReference>
<dbReference type="PRINTS" id="PR00862">
    <property type="entry name" value="PROLIGOPTASE"/>
</dbReference>
<dbReference type="SUPFAM" id="SSF53474">
    <property type="entry name" value="alpha/beta-Hydrolases"/>
    <property type="match status" value="1"/>
</dbReference>